<dbReference type="PANTHER" id="PTHR30126:SF40">
    <property type="entry name" value="HTH-TYPE TRANSCRIPTIONAL REGULATOR GLTR"/>
    <property type="match status" value="1"/>
</dbReference>
<dbReference type="PRINTS" id="PR00039">
    <property type="entry name" value="HTHLYSR"/>
</dbReference>
<dbReference type="AlphaFoldDB" id="A0A164AQQ2"/>
<organism evidence="7 8">
    <name type="scientific">Tardiphaga robiniae</name>
    <dbReference type="NCBI Taxonomy" id="943830"/>
    <lineage>
        <taxon>Bacteria</taxon>
        <taxon>Pseudomonadati</taxon>
        <taxon>Pseudomonadota</taxon>
        <taxon>Alphaproteobacteria</taxon>
        <taxon>Hyphomicrobiales</taxon>
        <taxon>Nitrobacteraceae</taxon>
        <taxon>Tardiphaga</taxon>
    </lineage>
</organism>
<keyword evidence="8" id="KW-1185">Reference proteome</keyword>
<dbReference type="GO" id="GO:0000976">
    <property type="term" value="F:transcription cis-regulatory region binding"/>
    <property type="evidence" value="ECO:0007669"/>
    <property type="project" value="TreeGrafter"/>
</dbReference>
<dbReference type="STRING" id="943830.A4A58_01350"/>
<evidence type="ECO:0000256" key="5">
    <source>
        <dbReference type="ARBA" id="ARBA00023163"/>
    </source>
</evidence>
<dbReference type="Proteomes" id="UP000076574">
    <property type="component" value="Unassembled WGS sequence"/>
</dbReference>
<dbReference type="SUPFAM" id="SSF46785">
    <property type="entry name" value="Winged helix' DNA-binding domain"/>
    <property type="match status" value="1"/>
</dbReference>
<dbReference type="RefSeq" id="WP_068729114.1">
    <property type="nucleotide sequence ID" value="NZ_LVYV01000001.1"/>
</dbReference>
<keyword evidence="5" id="KW-0804">Transcription</keyword>
<protein>
    <recommendedName>
        <fullName evidence="6">HTH lysR-type domain-containing protein</fullName>
    </recommendedName>
</protein>
<dbReference type="PROSITE" id="PS50931">
    <property type="entry name" value="HTH_LYSR"/>
    <property type="match status" value="1"/>
</dbReference>
<dbReference type="CDD" id="cd05466">
    <property type="entry name" value="PBP2_LTTR_substrate"/>
    <property type="match status" value="1"/>
</dbReference>
<dbReference type="Pfam" id="PF00126">
    <property type="entry name" value="HTH_1"/>
    <property type="match status" value="1"/>
</dbReference>
<dbReference type="InterPro" id="IPR005119">
    <property type="entry name" value="LysR_subst-bd"/>
</dbReference>
<dbReference type="Gene3D" id="1.10.10.10">
    <property type="entry name" value="Winged helix-like DNA-binding domain superfamily/Winged helix DNA-binding domain"/>
    <property type="match status" value="1"/>
</dbReference>
<evidence type="ECO:0000259" key="6">
    <source>
        <dbReference type="PROSITE" id="PS50931"/>
    </source>
</evidence>
<evidence type="ECO:0000313" key="8">
    <source>
        <dbReference type="Proteomes" id="UP000076574"/>
    </source>
</evidence>
<evidence type="ECO:0000313" key="7">
    <source>
        <dbReference type="EMBL" id="KZD25150.1"/>
    </source>
</evidence>
<evidence type="ECO:0000256" key="4">
    <source>
        <dbReference type="ARBA" id="ARBA00023125"/>
    </source>
</evidence>
<comment type="caution">
    <text evidence="7">The sequence shown here is derived from an EMBL/GenBank/DDBJ whole genome shotgun (WGS) entry which is preliminary data.</text>
</comment>
<dbReference type="Gene3D" id="3.40.190.290">
    <property type="match status" value="1"/>
</dbReference>
<dbReference type="PANTHER" id="PTHR30126">
    <property type="entry name" value="HTH-TYPE TRANSCRIPTIONAL REGULATOR"/>
    <property type="match status" value="1"/>
</dbReference>
<dbReference type="InterPro" id="IPR036388">
    <property type="entry name" value="WH-like_DNA-bd_sf"/>
</dbReference>
<dbReference type="EMBL" id="LVYV01000001">
    <property type="protein sequence ID" value="KZD25150.1"/>
    <property type="molecule type" value="Genomic_DNA"/>
</dbReference>
<proteinExistence type="inferred from homology"/>
<comment type="similarity">
    <text evidence="2">Belongs to the LysR transcriptional regulatory family.</text>
</comment>
<dbReference type="InterPro" id="IPR036390">
    <property type="entry name" value="WH_DNA-bd_sf"/>
</dbReference>
<dbReference type="InterPro" id="IPR000847">
    <property type="entry name" value="LysR_HTH_N"/>
</dbReference>
<accession>A0A164AQQ2</accession>
<sequence length="297" mass="32798">MDFRQLRYALSVSKERSFTRAAKRLNISQSAVSEQVRLLEEEVGFDLFTRTSRGIEATDRGRTFLYESERVVGDLLSLSDTARRLRGAVLDTLTIAMGSGMAQIFMPRLFADLKGELPGVRLEIITAPTRNIFTELHEERIDAGLAIESDPDRLPSGLVVDRLVDAEMALIVPAKHPLGRGKQPVDIGRLLAEPLIMSELTVGYGQVVMSLFTDLGMRPNVIAVVDNIETIKIIVQSGGGIAIVPRACVTNEVALGLLKAMPIAPARNVAFSLFRRRQPMSRRKETALQKMLEMLKG</sequence>
<gene>
    <name evidence="7" type="ORF">A4A58_01350</name>
</gene>
<comment type="function">
    <text evidence="1">NodD regulates the expression of the nodABCFE genes which encode other nodulation proteins. NodD is also a negative regulator of its own expression. Binds flavonoids as inducers.</text>
</comment>
<evidence type="ECO:0000256" key="3">
    <source>
        <dbReference type="ARBA" id="ARBA00023015"/>
    </source>
</evidence>
<evidence type="ECO:0000256" key="2">
    <source>
        <dbReference type="ARBA" id="ARBA00009437"/>
    </source>
</evidence>
<keyword evidence="4" id="KW-0238">DNA-binding</keyword>
<evidence type="ECO:0000256" key="1">
    <source>
        <dbReference type="ARBA" id="ARBA00003502"/>
    </source>
</evidence>
<reference evidence="7 8" key="1">
    <citation type="submission" date="2016-03" db="EMBL/GenBank/DDBJ databases">
        <title>Microsymbionts genomes from the relict species Vavilovia formosa (Stev.) Fed.</title>
        <authorList>
            <person name="Kopat V."/>
            <person name="Chirak E."/>
            <person name="Kimeklis A."/>
            <person name="Andronov E."/>
        </authorList>
    </citation>
    <scope>NUCLEOTIDE SEQUENCE [LARGE SCALE GENOMIC DNA]</scope>
    <source>
        <strain evidence="7 8">Vaf07</strain>
    </source>
</reference>
<keyword evidence="3" id="KW-0805">Transcription regulation</keyword>
<name>A0A164AQQ2_9BRAD</name>
<dbReference type="FunFam" id="1.10.10.10:FF:000001">
    <property type="entry name" value="LysR family transcriptional regulator"/>
    <property type="match status" value="1"/>
</dbReference>
<dbReference type="Pfam" id="PF03466">
    <property type="entry name" value="LysR_substrate"/>
    <property type="match status" value="1"/>
</dbReference>
<feature type="domain" description="HTH lysR-type" evidence="6">
    <location>
        <begin position="1"/>
        <end position="58"/>
    </location>
</feature>
<dbReference type="GO" id="GO:0003700">
    <property type="term" value="F:DNA-binding transcription factor activity"/>
    <property type="evidence" value="ECO:0007669"/>
    <property type="project" value="InterPro"/>
</dbReference>
<dbReference type="SUPFAM" id="SSF53850">
    <property type="entry name" value="Periplasmic binding protein-like II"/>
    <property type="match status" value="1"/>
</dbReference>
<dbReference type="OrthoDB" id="8479357at2"/>